<dbReference type="PANTHER" id="PTHR12277:SF81">
    <property type="entry name" value="PROTEIN ABHD13"/>
    <property type="match status" value="1"/>
</dbReference>
<feature type="transmembrane region" description="Helical" evidence="1">
    <location>
        <begin position="15"/>
        <end position="42"/>
    </location>
</feature>
<dbReference type="Proteomes" id="UP000800092">
    <property type="component" value="Unassembled WGS sequence"/>
</dbReference>
<dbReference type="EMBL" id="ML991843">
    <property type="protein sequence ID" value="KAF2230314.1"/>
    <property type="molecule type" value="Genomic_DNA"/>
</dbReference>
<sequence>MLEPPALHQHEGRSIFTTILLVLFVLILAYALLIACLSIPWVQRFALYAHKIRTPSWWHNIYHPEAFGFAKNQATPFNLKSSDGLTLFAWHVLPLGLYEQHEAALRDQQPGVVSDIAKTLGFKLMTSDPESRLVINFHGNAGHVAQGWRTDTYRVLTSSPSNLHIHLLTLDYRGFGVSTGSPTESGLISDGVELVNWAIHFARIPPERIVILGQSLGTAVATAVVHHFATNPSGPVSVLPAGAGGIGRPDGVTDDDSEQVGGRKDRVVFAGIVLVAAFSSLPVLLPTYRIAGFIPLLAPLSLFRLTRYVVDKILIDKWNSLERLQKYQRAVKGAYSYLALIHAFNDGDIPWTHSVDLFCGLVGAEDGREDDEMREEAERCYQKITEVRRSKRPDYFEWSEKDGRNVRLELVEYGGHNRIVTYSYISLAIARAFQKSKTKSSMSLI</sequence>
<reference evidence="3" key="1">
    <citation type="journal article" date="2020" name="Stud. Mycol.">
        <title>101 Dothideomycetes genomes: a test case for predicting lifestyles and emergence of pathogens.</title>
        <authorList>
            <person name="Haridas S."/>
            <person name="Albert R."/>
            <person name="Binder M."/>
            <person name="Bloem J."/>
            <person name="Labutti K."/>
            <person name="Salamov A."/>
            <person name="Andreopoulos B."/>
            <person name="Baker S."/>
            <person name="Barry K."/>
            <person name="Bills G."/>
            <person name="Bluhm B."/>
            <person name="Cannon C."/>
            <person name="Castanera R."/>
            <person name="Culley D."/>
            <person name="Daum C."/>
            <person name="Ezra D."/>
            <person name="Gonzalez J."/>
            <person name="Henrissat B."/>
            <person name="Kuo A."/>
            <person name="Liang C."/>
            <person name="Lipzen A."/>
            <person name="Lutzoni F."/>
            <person name="Magnuson J."/>
            <person name="Mondo S."/>
            <person name="Nolan M."/>
            <person name="Ohm R."/>
            <person name="Pangilinan J."/>
            <person name="Park H.-J."/>
            <person name="Ramirez L."/>
            <person name="Alfaro M."/>
            <person name="Sun H."/>
            <person name="Tritt A."/>
            <person name="Yoshinaga Y."/>
            <person name="Zwiers L.-H."/>
            <person name="Turgeon B."/>
            <person name="Goodwin S."/>
            <person name="Spatafora J."/>
            <person name="Crous P."/>
            <person name="Grigoriev I."/>
        </authorList>
    </citation>
    <scope>NUCLEOTIDE SEQUENCE</scope>
    <source>
        <strain evidence="3">Tuck. ex Michener</strain>
    </source>
</reference>
<dbReference type="Pfam" id="PF12697">
    <property type="entry name" value="Abhydrolase_6"/>
    <property type="match status" value="1"/>
</dbReference>
<gene>
    <name evidence="3" type="ORF">EV356DRAFT_509129</name>
</gene>
<evidence type="ECO:0000313" key="3">
    <source>
        <dbReference type="EMBL" id="KAF2230314.1"/>
    </source>
</evidence>
<protein>
    <submittedName>
        <fullName evidence="3">Alpha/beta-hydrolase</fullName>
    </submittedName>
</protein>
<keyword evidence="1" id="KW-1133">Transmembrane helix</keyword>
<feature type="transmembrane region" description="Helical" evidence="1">
    <location>
        <begin position="267"/>
        <end position="284"/>
    </location>
</feature>
<dbReference type="InterPro" id="IPR029058">
    <property type="entry name" value="AB_hydrolase_fold"/>
</dbReference>
<dbReference type="OrthoDB" id="446723at2759"/>
<keyword evidence="1" id="KW-0812">Transmembrane</keyword>
<name>A0A6A6GWY4_VIRVR</name>
<feature type="domain" description="AB hydrolase-1" evidence="2">
    <location>
        <begin position="138"/>
        <end position="332"/>
    </location>
</feature>
<dbReference type="AlphaFoldDB" id="A0A6A6GWY4"/>
<dbReference type="PANTHER" id="PTHR12277">
    <property type="entry name" value="ALPHA/BETA HYDROLASE DOMAIN-CONTAINING PROTEIN"/>
    <property type="match status" value="1"/>
</dbReference>
<dbReference type="InterPro" id="IPR000073">
    <property type="entry name" value="AB_hydrolase_1"/>
</dbReference>
<evidence type="ECO:0000313" key="4">
    <source>
        <dbReference type="Proteomes" id="UP000800092"/>
    </source>
</evidence>
<accession>A0A6A6GWY4</accession>
<dbReference type="GO" id="GO:0016787">
    <property type="term" value="F:hydrolase activity"/>
    <property type="evidence" value="ECO:0007669"/>
    <property type="project" value="UniProtKB-KW"/>
</dbReference>
<evidence type="ECO:0000259" key="2">
    <source>
        <dbReference type="Pfam" id="PF12697"/>
    </source>
</evidence>
<dbReference type="Gene3D" id="3.40.50.1820">
    <property type="entry name" value="alpha/beta hydrolase"/>
    <property type="match status" value="1"/>
</dbReference>
<proteinExistence type="predicted"/>
<evidence type="ECO:0000256" key="1">
    <source>
        <dbReference type="SAM" id="Phobius"/>
    </source>
</evidence>
<dbReference type="SUPFAM" id="SSF53474">
    <property type="entry name" value="alpha/beta-Hydrolases"/>
    <property type="match status" value="1"/>
</dbReference>
<keyword evidence="4" id="KW-1185">Reference proteome</keyword>
<organism evidence="3 4">
    <name type="scientific">Viridothelium virens</name>
    <name type="common">Speckled blister lichen</name>
    <name type="synonym">Trypethelium virens</name>
    <dbReference type="NCBI Taxonomy" id="1048519"/>
    <lineage>
        <taxon>Eukaryota</taxon>
        <taxon>Fungi</taxon>
        <taxon>Dikarya</taxon>
        <taxon>Ascomycota</taxon>
        <taxon>Pezizomycotina</taxon>
        <taxon>Dothideomycetes</taxon>
        <taxon>Dothideomycetes incertae sedis</taxon>
        <taxon>Trypetheliales</taxon>
        <taxon>Trypetheliaceae</taxon>
        <taxon>Viridothelium</taxon>
    </lineage>
</organism>
<keyword evidence="1" id="KW-0472">Membrane</keyword>
<keyword evidence="3" id="KW-0378">Hydrolase</keyword>